<dbReference type="Proteomes" id="UP000485569">
    <property type="component" value="Unassembled WGS sequence"/>
</dbReference>
<keyword evidence="1" id="KW-0812">Transmembrane</keyword>
<name>A0A1V5SMV1_9BACT</name>
<protein>
    <submittedName>
        <fullName evidence="2">Uncharacterized protein</fullName>
    </submittedName>
</protein>
<dbReference type="EMBL" id="MWBQ01000139">
    <property type="protein sequence ID" value="OQA55805.1"/>
    <property type="molecule type" value="Genomic_DNA"/>
</dbReference>
<keyword evidence="1" id="KW-1133">Transmembrane helix</keyword>
<evidence type="ECO:0000256" key="1">
    <source>
        <dbReference type="SAM" id="Phobius"/>
    </source>
</evidence>
<reference evidence="2" key="1">
    <citation type="submission" date="2017-02" db="EMBL/GenBank/DDBJ databases">
        <title>Delving into the versatile metabolic prowess of the omnipresent phylum Bacteroidetes.</title>
        <authorList>
            <person name="Nobu M.K."/>
            <person name="Mei R."/>
            <person name="Narihiro T."/>
            <person name="Kuroda K."/>
            <person name="Liu W.-T."/>
        </authorList>
    </citation>
    <scope>NUCLEOTIDE SEQUENCE</scope>
    <source>
        <strain evidence="2">ADurb.Bin276</strain>
    </source>
</reference>
<organism evidence="2">
    <name type="scientific">Candidatus Atribacter allofermentans</name>
    <dbReference type="NCBI Taxonomy" id="1852833"/>
    <lineage>
        <taxon>Bacteria</taxon>
        <taxon>Pseudomonadati</taxon>
        <taxon>Atribacterota</taxon>
        <taxon>Atribacteria</taxon>
        <taxon>Atribacterales</taxon>
        <taxon>Atribacteraceae</taxon>
        <taxon>Atribacter</taxon>
    </lineage>
</organism>
<dbReference type="SUPFAM" id="SSF49785">
    <property type="entry name" value="Galactose-binding domain-like"/>
    <property type="match status" value="1"/>
</dbReference>
<sequence length="308" mass="33659">MEKTSRGPINFTPIIAGISATVAVISFFLGLPNNFTLSLSSQEGSVLQGEKITTEIRIDATWRNRQRVSLSASGGPEGTNYTFSPVSGPSRPGFSSELSIMVDKNSLPGRYEVIITGIGSNGEERNNKYFLNLKPAPIQQVDSQSQVASGVGQVVFPAYIEDLFSLTGRLGDADDLSLDISSTEDPHSIPSCLKLIYSTSRTPIKGWAGLYWQYPDPTTGYEPNGKNLTGSNQLTFWARGEKATEKVKFMVAGATTGFITLTSKWKQYTLDLSGKDLSNIKGGFSFIVNRTLNPDGCTFYLDDIRYER</sequence>
<accession>A0A1V5SMV1</accession>
<keyword evidence="1" id="KW-0472">Membrane</keyword>
<dbReference type="AlphaFoldDB" id="A0A1V5SMV1"/>
<gene>
    <name evidence="2" type="ORF">BWY41_01586</name>
</gene>
<dbReference type="InterPro" id="IPR008979">
    <property type="entry name" value="Galactose-bd-like_sf"/>
</dbReference>
<dbReference type="Gene3D" id="2.60.120.430">
    <property type="entry name" value="Galactose-binding lectin"/>
    <property type="match status" value="1"/>
</dbReference>
<comment type="caution">
    <text evidence="2">The sequence shown here is derived from an EMBL/GenBank/DDBJ whole genome shotgun (WGS) entry which is preliminary data.</text>
</comment>
<evidence type="ECO:0000313" key="2">
    <source>
        <dbReference type="EMBL" id="OQA55805.1"/>
    </source>
</evidence>
<proteinExistence type="predicted"/>
<feature type="transmembrane region" description="Helical" evidence="1">
    <location>
        <begin position="12"/>
        <end position="31"/>
    </location>
</feature>